<dbReference type="CDD" id="cd12148">
    <property type="entry name" value="fungal_TF_MHR"/>
    <property type="match status" value="1"/>
</dbReference>
<comment type="caution">
    <text evidence="9">The sequence shown here is derived from an EMBL/GenBank/DDBJ whole genome shotgun (WGS) entry which is preliminary data.</text>
</comment>
<dbReference type="EMBL" id="NCSJ02000168">
    <property type="protein sequence ID" value="RFU28297.1"/>
    <property type="molecule type" value="Genomic_DNA"/>
</dbReference>
<accession>A0A3E2H4S3</accession>
<dbReference type="InterPro" id="IPR007219">
    <property type="entry name" value="XnlR_reg_dom"/>
</dbReference>
<dbReference type="PANTHER" id="PTHR47782:SF12">
    <property type="entry name" value="ZN(II)2CYS6 TRANSCRIPTION FACTOR (EUROFUNG)"/>
    <property type="match status" value="1"/>
</dbReference>
<evidence type="ECO:0000256" key="5">
    <source>
        <dbReference type="ARBA" id="ARBA00023125"/>
    </source>
</evidence>
<dbReference type="GO" id="GO:0045944">
    <property type="term" value="P:positive regulation of transcription by RNA polymerase II"/>
    <property type="evidence" value="ECO:0007669"/>
    <property type="project" value="TreeGrafter"/>
</dbReference>
<evidence type="ECO:0000256" key="7">
    <source>
        <dbReference type="ARBA" id="ARBA00023242"/>
    </source>
</evidence>
<dbReference type="Pfam" id="PF04082">
    <property type="entry name" value="Fungal_trans"/>
    <property type="match status" value="1"/>
</dbReference>
<dbReference type="GO" id="GO:0008270">
    <property type="term" value="F:zinc ion binding"/>
    <property type="evidence" value="ECO:0007669"/>
    <property type="project" value="InterPro"/>
</dbReference>
<evidence type="ECO:0000313" key="10">
    <source>
        <dbReference type="Proteomes" id="UP000258309"/>
    </source>
</evidence>
<dbReference type="Gene3D" id="4.10.240.10">
    <property type="entry name" value="Zn(2)-C6 fungal-type DNA-binding domain"/>
    <property type="match status" value="1"/>
</dbReference>
<evidence type="ECO:0000256" key="2">
    <source>
        <dbReference type="ARBA" id="ARBA00022723"/>
    </source>
</evidence>
<dbReference type="Proteomes" id="UP000258309">
    <property type="component" value="Unassembled WGS sequence"/>
</dbReference>
<reference evidence="9 10" key="1">
    <citation type="submission" date="2018-05" db="EMBL/GenBank/DDBJ databases">
        <title>Draft genome sequence of Scytalidium lignicola DSM 105466, a ubiquitous saprotrophic fungus.</title>
        <authorList>
            <person name="Buettner E."/>
            <person name="Gebauer A.M."/>
            <person name="Hofrichter M."/>
            <person name="Liers C."/>
            <person name="Kellner H."/>
        </authorList>
    </citation>
    <scope>NUCLEOTIDE SEQUENCE [LARGE SCALE GENOMIC DNA]</scope>
    <source>
        <strain evidence="9 10">DSM 105466</strain>
    </source>
</reference>
<keyword evidence="5" id="KW-0238">DNA-binding</keyword>
<dbReference type="GO" id="GO:0043565">
    <property type="term" value="F:sequence-specific DNA binding"/>
    <property type="evidence" value="ECO:0007669"/>
    <property type="project" value="TreeGrafter"/>
</dbReference>
<proteinExistence type="predicted"/>
<dbReference type="InterPro" id="IPR052202">
    <property type="entry name" value="Yeast_MetPath_Reg"/>
</dbReference>
<sequence length="724" mass="81540">MVVYLLQFIISRGERFRSDQVILSIGIGIRSWEIATDDDSENDPIKGTIFSCLAGEIVVFIITVEAFCDDQVPACGHCRRFAFLCLVEDPVTKRRQPRNYLETLEYRVGFLERILKEARPDLADDHLFQGDFHRPETQSSPFAVVKSINNQYGGRSTSIRAGGESDGLDDLASKVGMLSMNAAGAEPHYLGSSSTFAFSRLINPTLRQAVLRKDTGMNAFRQHQDDSSMLPTPCPLPDYETAVKLSNAYFENIHSQYPFLHEPTFRVWEAMLNGTSESLDALNFNPIPLFFLNIVYAVGALILPSSGYSAERLYISAQLYIDHILQLENLEAIQAILGCAVYSLRSPIGTSHWKLAGLALRQCIDLGYHRNSRRLRTMANPLQLELRKRVFWCAYAIDCMAAIMLGRPLGIPCQEFDAEYPMDIDDSCITNETIRGTPRSSSSDPPTSMTRAIHAFRFRLILSNIHTSLYSDIIHPNPANHFHHIEHLRSKIEDWRASTPPLKPLMGEELSLFVTAESFDMDYNYSILQLYRLQIIDSTGGATDGIFLECMRAAESLCHSYRRQFFKKPTTYTWAALHELFLAGLTYLHCLWTSPAARGATQQHLVSNTCTDCTIVLVLMAERWVTAAPYRDIFEALSRHTMSMMANKSDEQSTLPSVLTQHDNPDAGHLAQWIACIADEGMSEGYNGLLTSWVDDLPLQEQNSEAGWSWDDNDAGYPSDLSWK</sequence>
<dbReference type="AlphaFoldDB" id="A0A3E2H4S3"/>
<keyword evidence="4" id="KW-0805">Transcription regulation</keyword>
<dbReference type="InterPro" id="IPR036864">
    <property type="entry name" value="Zn2-C6_fun-type_DNA-bd_sf"/>
</dbReference>
<dbReference type="GO" id="GO:0005634">
    <property type="term" value="C:nucleus"/>
    <property type="evidence" value="ECO:0007669"/>
    <property type="project" value="UniProtKB-SubCell"/>
</dbReference>
<feature type="non-terminal residue" evidence="9">
    <location>
        <position position="724"/>
    </location>
</feature>
<feature type="domain" description="Xylanolytic transcriptional activator regulatory" evidence="8">
    <location>
        <begin position="352"/>
        <end position="427"/>
    </location>
</feature>
<keyword evidence="3" id="KW-0862">Zinc</keyword>
<evidence type="ECO:0000256" key="1">
    <source>
        <dbReference type="ARBA" id="ARBA00004123"/>
    </source>
</evidence>
<dbReference type="GO" id="GO:0000981">
    <property type="term" value="F:DNA-binding transcription factor activity, RNA polymerase II-specific"/>
    <property type="evidence" value="ECO:0007669"/>
    <property type="project" value="InterPro"/>
</dbReference>
<name>A0A3E2H4S3_SCYLI</name>
<dbReference type="OMA" id="CAYGMER"/>
<keyword evidence="7" id="KW-0539">Nucleus</keyword>
<protein>
    <recommendedName>
        <fullName evidence="8">Xylanolytic transcriptional activator regulatory domain-containing protein</fullName>
    </recommendedName>
</protein>
<keyword evidence="2" id="KW-0479">Metal-binding</keyword>
<evidence type="ECO:0000259" key="8">
    <source>
        <dbReference type="SMART" id="SM00906"/>
    </source>
</evidence>
<dbReference type="PANTHER" id="PTHR47782">
    <property type="entry name" value="ZN(II)2CYS6 TRANSCRIPTION FACTOR (EUROFUNG)-RELATED"/>
    <property type="match status" value="1"/>
</dbReference>
<keyword evidence="10" id="KW-1185">Reference proteome</keyword>
<dbReference type="OrthoDB" id="2399539at2759"/>
<feature type="non-terminal residue" evidence="9">
    <location>
        <position position="1"/>
    </location>
</feature>
<dbReference type="SMART" id="SM00906">
    <property type="entry name" value="Fungal_trans"/>
    <property type="match status" value="1"/>
</dbReference>
<gene>
    <name evidence="9" type="ORF">B7463_g8032</name>
</gene>
<dbReference type="GO" id="GO:0006351">
    <property type="term" value="P:DNA-templated transcription"/>
    <property type="evidence" value="ECO:0007669"/>
    <property type="project" value="InterPro"/>
</dbReference>
<evidence type="ECO:0000256" key="4">
    <source>
        <dbReference type="ARBA" id="ARBA00023015"/>
    </source>
</evidence>
<keyword evidence="6" id="KW-0804">Transcription</keyword>
<evidence type="ECO:0000256" key="3">
    <source>
        <dbReference type="ARBA" id="ARBA00022833"/>
    </source>
</evidence>
<evidence type="ECO:0000256" key="6">
    <source>
        <dbReference type="ARBA" id="ARBA00023163"/>
    </source>
</evidence>
<comment type="subcellular location">
    <subcellularLocation>
        <location evidence="1">Nucleus</location>
    </subcellularLocation>
</comment>
<organism evidence="9 10">
    <name type="scientific">Scytalidium lignicola</name>
    <name type="common">Hyphomycete</name>
    <dbReference type="NCBI Taxonomy" id="5539"/>
    <lineage>
        <taxon>Eukaryota</taxon>
        <taxon>Fungi</taxon>
        <taxon>Dikarya</taxon>
        <taxon>Ascomycota</taxon>
        <taxon>Pezizomycotina</taxon>
        <taxon>Leotiomycetes</taxon>
        <taxon>Leotiomycetes incertae sedis</taxon>
        <taxon>Scytalidium</taxon>
    </lineage>
</organism>
<evidence type="ECO:0000313" key="9">
    <source>
        <dbReference type="EMBL" id="RFU28297.1"/>
    </source>
</evidence>